<dbReference type="EMBL" id="JALLPJ020001268">
    <property type="protein sequence ID" value="KAL3772348.1"/>
    <property type="molecule type" value="Genomic_DNA"/>
</dbReference>
<gene>
    <name evidence="1" type="ORF">ACHAWO_006007</name>
</gene>
<dbReference type="AlphaFoldDB" id="A0ABD3N8H4"/>
<accession>A0ABD3N8H4</accession>
<comment type="caution">
    <text evidence="1">The sequence shown here is derived from an EMBL/GenBank/DDBJ whole genome shotgun (WGS) entry which is preliminary data.</text>
</comment>
<dbReference type="Proteomes" id="UP001530400">
    <property type="component" value="Unassembled WGS sequence"/>
</dbReference>
<evidence type="ECO:0000313" key="2">
    <source>
        <dbReference type="Proteomes" id="UP001530400"/>
    </source>
</evidence>
<evidence type="ECO:0000313" key="1">
    <source>
        <dbReference type="EMBL" id="KAL3772348.1"/>
    </source>
</evidence>
<reference evidence="1 2" key="1">
    <citation type="submission" date="2024-10" db="EMBL/GenBank/DDBJ databases">
        <title>Updated reference genomes for cyclostephanoid diatoms.</title>
        <authorList>
            <person name="Roberts W.R."/>
            <person name="Alverson A.J."/>
        </authorList>
    </citation>
    <scope>NUCLEOTIDE SEQUENCE [LARGE SCALE GENOMIC DNA]</scope>
    <source>
        <strain evidence="1 2">AJA010-31</strain>
    </source>
</reference>
<organism evidence="1 2">
    <name type="scientific">Cyclotella atomus</name>
    <dbReference type="NCBI Taxonomy" id="382360"/>
    <lineage>
        <taxon>Eukaryota</taxon>
        <taxon>Sar</taxon>
        <taxon>Stramenopiles</taxon>
        <taxon>Ochrophyta</taxon>
        <taxon>Bacillariophyta</taxon>
        <taxon>Coscinodiscophyceae</taxon>
        <taxon>Thalassiosirophycidae</taxon>
        <taxon>Stephanodiscales</taxon>
        <taxon>Stephanodiscaceae</taxon>
        <taxon>Cyclotella</taxon>
    </lineage>
</organism>
<proteinExistence type="predicted"/>
<name>A0ABD3N8H4_9STRA</name>
<protein>
    <submittedName>
        <fullName evidence="1">Uncharacterized protein</fullName>
    </submittedName>
</protein>
<sequence length="175" mass="19510">MNAFDPTPIETQGCALLEEWPTRPRKRVSFSKYSNMNTYQITGAVVCYSRSERKGFQLQALKHADCIKQLMESCPFEGSNAIRYLLMEKVLGPENLLGIEHLVSGARKVVKERHRHVAVVLEAQRELNKAKLGSEICELKGTQARGVDVILARVSSQRSLKSAQNAVLRATLAAN</sequence>
<keyword evidence="2" id="KW-1185">Reference proteome</keyword>